<dbReference type="GO" id="GO:0006360">
    <property type="term" value="P:transcription by RNA polymerase I"/>
    <property type="evidence" value="ECO:0007669"/>
    <property type="project" value="TreeGrafter"/>
</dbReference>
<dbReference type="InterPro" id="IPR023580">
    <property type="entry name" value="RNA_pol_su_RPB10"/>
</dbReference>
<dbReference type="AlphaFoldDB" id="A0A6C0JF64"/>
<evidence type="ECO:0000313" key="5">
    <source>
        <dbReference type="EMBL" id="QHU03406.1"/>
    </source>
</evidence>
<dbReference type="GO" id="GO:0005666">
    <property type="term" value="C:RNA polymerase III complex"/>
    <property type="evidence" value="ECO:0007669"/>
    <property type="project" value="TreeGrafter"/>
</dbReference>
<evidence type="ECO:0008006" key="6">
    <source>
        <dbReference type="Google" id="ProtNLM"/>
    </source>
</evidence>
<dbReference type="PANTHER" id="PTHR23431">
    <property type="entry name" value="DNA-DIRECTED RNA POLYMERASES I, II, AND III SUBUNIT RPABC5 FAMILY MEMBER"/>
    <property type="match status" value="1"/>
</dbReference>
<accession>A0A6C0JF64</accession>
<keyword evidence="1" id="KW-0240">DNA-directed RNA polymerase</keyword>
<dbReference type="Gene3D" id="1.10.10.60">
    <property type="entry name" value="Homeodomain-like"/>
    <property type="match status" value="1"/>
</dbReference>
<dbReference type="PANTHER" id="PTHR23431:SF3">
    <property type="entry name" value="DNA-DIRECTED RNA POLYMERASES I, II, AND III SUBUNIT RPABC5"/>
    <property type="match status" value="1"/>
</dbReference>
<dbReference type="GO" id="GO:0005665">
    <property type="term" value="C:RNA polymerase II, core complex"/>
    <property type="evidence" value="ECO:0007669"/>
    <property type="project" value="TreeGrafter"/>
</dbReference>
<dbReference type="GO" id="GO:0003899">
    <property type="term" value="F:DNA-directed RNA polymerase activity"/>
    <property type="evidence" value="ECO:0007669"/>
    <property type="project" value="InterPro"/>
</dbReference>
<dbReference type="GO" id="GO:0006366">
    <property type="term" value="P:transcription by RNA polymerase II"/>
    <property type="evidence" value="ECO:0007669"/>
    <property type="project" value="TreeGrafter"/>
</dbReference>
<evidence type="ECO:0000256" key="3">
    <source>
        <dbReference type="ARBA" id="ARBA00022833"/>
    </source>
</evidence>
<evidence type="ECO:0000256" key="4">
    <source>
        <dbReference type="ARBA" id="ARBA00023163"/>
    </source>
</evidence>
<evidence type="ECO:0000256" key="2">
    <source>
        <dbReference type="ARBA" id="ARBA00022723"/>
    </source>
</evidence>
<keyword evidence="3" id="KW-0862">Zinc</keyword>
<name>A0A6C0JF64_9ZZZZ</name>
<dbReference type="GO" id="GO:0003677">
    <property type="term" value="F:DNA binding"/>
    <property type="evidence" value="ECO:0007669"/>
    <property type="project" value="InterPro"/>
</dbReference>
<dbReference type="SUPFAM" id="SSF46924">
    <property type="entry name" value="RNA polymerase subunit RPB10"/>
    <property type="match status" value="1"/>
</dbReference>
<proteinExistence type="predicted"/>
<keyword evidence="4" id="KW-0804">Transcription</keyword>
<protein>
    <recommendedName>
        <fullName evidence="6">DNA-directed RNA polymerase subunit N</fullName>
    </recommendedName>
</protein>
<evidence type="ECO:0000256" key="1">
    <source>
        <dbReference type="ARBA" id="ARBA00022478"/>
    </source>
</evidence>
<sequence>MIIPVRCFTCNRVLGSKYKKYCEIISSNVGTENIINGNPDIDLSEENIYQQAFKEIGVDDRYCCKRHLISHIDLIQKI</sequence>
<dbReference type="Pfam" id="PF01194">
    <property type="entry name" value="RNA_pol_N"/>
    <property type="match status" value="1"/>
</dbReference>
<dbReference type="GO" id="GO:0042797">
    <property type="term" value="P:tRNA transcription by RNA polymerase III"/>
    <property type="evidence" value="ECO:0007669"/>
    <property type="project" value="TreeGrafter"/>
</dbReference>
<dbReference type="EMBL" id="MN740377">
    <property type="protein sequence ID" value="QHU03406.1"/>
    <property type="molecule type" value="Genomic_DNA"/>
</dbReference>
<dbReference type="GO" id="GO:0005736">
    <property type="term" value="C:RNA polymerase I complex"/>
    <property type="evidence" value="ECO:0007669"/>
    <property type="project" value="TreeGrafter"/>
</dbReference>
<organism evidence="5">
    <name type="scientific">viral metagenome</name>
    <dbReference type="NCBI Taxonomy" id="1070528"/>
    <lineage>
        <taxon>unclassified sequences</taxon>
        <taxon>metagenomes</taxon>
        <taxon>organismal metagenomes</taxon>
    </lineage>
</organism>
<dbReference type="GO" id="GO:0008270">
    <property type="term" value="F:zinc ion binding"/>
    <property type="evidence" value="ECO:0007669"/>
    <property type="project" value="TreeGrafter"/>
</dbReference>
<keyword evidence="2" id="KW-0479">Metal-binding</keyword>
<reference evidence="5" key="1">
    <citation type="journal article" date="2020" name="Nature">
        <title>Giant virus diversity and host interactions through global metagenomics.</title>
        <authorList>
            <person name="Schulz F."/>
            <person name="Roux S."/>
            <person name="Paez-Espino D."/>
            <person name="Jungbluth S."/>
            <person name="Walsh D.A."/>
            <person name="Denef V.J."/>
            <person name="McMahon K.D."/>
            <person name="Konstantinidis K.T."/>
            <person name="Eloe-Fadrosh E.A."/>
            <person name="Kyrpides N.C."/>
            <person name="Woyke T."/>
        </authorList>
    </citation>
    <scope>NUCLEOTIDE SEQUENCE</scope>
    <source>
        <strain evidence="5">GVMAG-M-3300026093-6</strain>
    </source>
</reference>
<dbReference type="InterPro" id="IPR000268">
    <property type="entry name" value="RPABC5/Rpb10"/>
</dbReference>